<accession>A0ACC0W091</accession>
<organism evidence="1 2">
    <name type="scientific">Peronosclerospora sorghi</name>
    <dbReference type="NCBI Taxonomy" id="230839"/>
    <lineage>
        <taxon>Eukaryota</taxon>
        <taxon>Sar</taxon>
        <taxon>Stramenopiles</taxon>
        <taxon>Oomycota</taxon>
        <taxon>Peronosporomycetes</taxon>
        <taxon>Peronosporales</taxon>
        <taxon>Peronosporaceae</taxon>
        <taxon>Peronosclerospora</taxon>
    </lineage>
</organism>
<dbReference type="Proteomes" id="UP001163321">
    <property type="component" value="Chromosome 5"/>
</dbReference>
<protein>
    <submittedName>
        <fullName evidence="1">Uncharacterized protein</fullName>
    </submittedName>
</protein>
<evidence type="ECO:0000313" key="2">
    <source>
        <dbReference type="Proteomes" id="UP001163321"/>
    </source>
</evidence>
<name>A0ACC0W091_9STRA</name>
<evidence type="ECO:0000313" key="1">
    <source>
        <dbReference type="EMBL" id="KAI9911585.1"/>
    </source>
</evidence>
<reference evidence="1 2" key="1">
    <citation type="journal article" date="2022" name="bioRxiv">
        <title>The genome of the oomycete Peronosclerospora sorghi, a cosmopolitan pathogen of maize and sorghum, is inflated with dispersed pseudogenes.</title>
        <authorList>
            <person name="Fletcher K."/>
            <person name="Martin F."/>
            <person name="Isakeit T."/>
            <person name="Cavanaugh K."/>
            <person name="Magill C."/>
            <person name="Michelmore R."/>
        </authorList>
    </citation>
    <scope>NUCLEOTIDE SEQUENCE [LARGE SCALE GENOMIC DNA]</scope>
    <source>
        <strain evidence="1">P6</strain>
    </source>
</reference>
<keyword evidence="2" id="KW-1185">Reference proteome</keyword>
<comment type="caution">
    <text evidence="1">The sequence shown here is derived from an EMBL/GenBank/DDBJ whole genome shotgun (WGS) entry which is preliminary data.</text>
</comment>
<dbReference type="EMBL" id="CM047584">
    <property type="protein sequence ID" value="KAI9911585.1"/>
    <property type="molecule type" value="Genomic_DNA"/>
</dbReference>
<proteinExistence type="predicted"/>
<gene>
    <name evidence="1" type="ORF">PsorP6_009905</name>
</gene>
<sequence>MAVTKNRTNYIVTGKRVDSGPVARASTTPSALISFTVKIVVLTRKNHVAYPSSLKEINVRGRNFTSCKRVHASLRQDDYRVACRLSEFPLHKFPMKVKSTRLKNAKKPTVPPSTPDEVERAKRA</sequence>